<dbReference type="InterPro" id="IPR013087">
    <property type="entry name" value="Znf_C2H2_type"/>
</dbReference>
<name>A0A6A4IPD6_9AGAR</name>
<dbReference type="PANTHER" id="PTHR16515:SF49">
    <property type="entry name" value="GASTRULA ZINC FINGER PROTEIN XLCGF49.1-LIKE-RELATED"/>
    <property type="match status" value="1"/>
</dbReference>
<dbReference type="Gene3D" id="3.30.160.60">
    <property type="entry name" value="Classic Zinc Finger"/>
    <property type="match status" value="2"/>
</dbReference>
<dbReference type="OrthoDB" id="8117402at2759"/>
<evidence type="ECO:0000256" key="4">
    <source>
        <dbReference type="ARBA" id="ARBA00022771"/>
    </source>
</evidence>
<dbReference type="Pfam" id="PF00096">
    <property type="entry name" value="zf-C2H2"/>
    <property type="match status" value="1"/>
</dbReference>
<dbReference type="Proteomes" id="UP000799118">
    <property type="component" value="Unassembled WGS sequence"/>
</dbReference>
<keyword evidence="11" id="KW-1185">Reference proteome</keyword>
<dbReference type="PROSITE" id="PS50157">
    <property type="entry name" value="ZINC_FINGER_C2H2_2"/>
    <property type="match status" value="2"/>
</dbReference>
<feature type="region of interest" description="Disordered" evidence="8">
    <location>
        <begin position="158"/>
        <end position="198"/>
    </location>
</feature>
<dbReference type="EMBL" id="ML769384">
    <property type="protein sequence ID" value="KAE9410708.1"/>
    <property type="molecule type" value="Genomic_DNA"/>
</dbReference>
<evidence type="ECO:0000256" key="2">
    <source>
        <dbReference type="ARBA" id="ARBA00022723"/>
    </source>
</evidence>
<evidence type="ECO:0000313" key="11">
    <source>
        <dbReference type="Proteomes" id="UP000799118"/>
    </source>
</evidence>
<dbReference type="PROSITE" id="PS00028">
    <property type="entry name" value="ZINC_FINGER_C2H2_1"/>
    <property type="match status" value="2"/>
</dbReference>
<evidence type="ECO:0000256" key="5">
    <source>
        <dbReference type="ARBA" id="ARBA00022833"/>
    </source>
</evidence>
<gene>
    <name evidence="10" type="ORF">BT96DRAFT_912196</name>
</gene>
<evidence type="ECO:0000256" key="3">
    <source>
        <dbReference type="ARBA" id="ARBA00022737"/>
    </source>
</evidence>
<dbReference type="PANTHER" id="PTHR16515">
    <property type="entry name" value="PR DOMAIN ZINC FINGER PROTEIN"/>
    <property type="match status" value="1"/>
</dbReference>
<evidence type="ECO:0000256" key="8">
    <source>
        <dbReference type="SAM" id="MobiDB-lite"/>
    </source>
</evidence>
<comment type="subcellular location">
    <subcellularLocation>
        <location evidence="1">Nucleus</location>
    </subcellularLocation>
</comment>
<keyword evidence="3" id="KW-0677">Repeat</keyword>
<dbReference type="FunFam" id="3.30.160.60:FF:000303">
    <property type="entry name" value="Zinc finger protein 41"/>
    <property type="match status" value="1"/>
</dbReference>
<feature type="domain" description="C2H2-type" evidence="9">
    <location>
        <begin position="247"/>
        <end position="274"/>
    </location>
</feature>
<evidence type="ECO:0000259" key="9">
    <source>
        <dbReference type="PROSITE" id="PS50157"/>
    </source>
</evidence>
<reference evidence="10" key="1">
    <citation type="journal article" date="2019" name="Environ. Microbiol.">
        <title>Fungal ecological strategies reflected in gene transcription - a case study of two litter decomposers.</title>
        <authorList>
            <person name="Barbi F."/>
            <person name="Kohler A."/>
            <person name="Barry K."/>
            <person name="Baskaran P."/>
            <person name="Daum C."/>
            <person name="Fauchery L."/>
            <person name="Ihrmark K."/>
            <person name="Kuo A."/>
            <person name="LaButti K."/>
            <person name="Lipzen A."/>
            <person name="Morin E."/>
            <person name="Grigoriev I.V."/>
            <person name="Henrissat B."/>
            <person name="Lindahl B."/>
            <person name="Martin F."/>
        </authorList>
    </citation>
    <scope>NUCLEOTIDE SEQUENCE</scope>
    <source>
        <strain evidence="10">JB14</strain>
    </source>
</reference>
<dbReference type="InterPro" id="IPR036236">
    <property type="entry name" value="Znf_C2H2_sf"/>
</dbReference>
<dbReference type="GO" id="GO:0010468">
    <property type="term" value="P:regulation of gene expression"/>
    <property type="evidence" value="ECO:0007669"/>
    <property type="project" value="TreeGrafter"/>
</dbReference>
<dbReference type="AlphaFoldDB" id="A0A6A4IPD6"/>
<dbReference type="SUPFAM" id="SSF57667">
    <property type="entry name" value="beta-beta-alpha zinc fingers"/>
    <property type="match status" value="1"/>
</dbReference>
<evidence type="ECO:0000256" key="7">
    <source>
        <dbReference type="PROSITE-ProRule" id="PRU00042"/>
    </source>
</evidence>
<evidence type="ECO:0000256" key="1">
    <source>
        <dbReference type="ARBA" id="ARBA00004123"/>
    </source>
</evidence>
<feature type="domain" description="C2H2-type" evidence="9">
    <location>
        <begin position="277"/>
        <end position="307"/>
    </location>
</feature>
<keyword evidence="6" id="KW-0539">Nucleus</keyword>
<dbReference type="GO" id="GO:0005634">
    <property type="term" value="C:nucleus"/>
    <property type="evidence" value="ECO:0007669"/>
    <property type="project" value="UniProtKB-SubCell"/>
</dbReference>
<keyword evidence="4 7" id="KW-0863">Zinc-finger</keyword>
<organism evidence="10 11">
    <name type="scientific">Gymnopus androsaceus JB14</name>
    <dbReference type="NCBI Taxonomy" id="1447944"/>
    <lineage>
        <taxon>Eukaryota</taxon>
        <taxon>Fungi</taxon>
        <taxon>Dikarya</taxon>
        <taxon>Basidiomycota</taxon>
        <taxon>Agaricomycotina</taxon>
        <taxon>Agaricomycetes</taxon>
        <taxon>Agaricomycetidae</taxon>
        <taxon>Agaricales</taxon>
        <taxon>Marasmiineae</taxon>
        <taxon>Omphalotaceae</taxon>
        <taxon>Gymnopus</taxon>
    </lineage>
</organism>
<dbReference type="SMART" id="SM00355">
    <property type="entry name" value="ZnF_C2H2"/>
    <property type="match status" value="2"/>
</dbReference>
<keyword evidence="5" id="KW-0862">Zinc</keyword>
<dbReference type="GO" id="GO:1990837">
    <property type="term" value="F:sequence-specific double-stranded DNA binding"/>
    <property type="evidence" value="ECO:0007669"/>
    <property type="project" value="UniProtKB-ARBA"/>
</dbReference>
<keyword evidence="2" id="KW-0479">Metal-binding</keyword>
<feature type="compositionally biased region" description="Polar residues" evidence="8">
    <location>
        <begin position="178"/>
        <end position="198"/>
    </location>
</feature>
<proteinExistence type="predicted"/>
<sequence length="351" mass="38491">MSDHASYAALTAASQFDLFGNNDFTKRQQHEQYHQAFDFSYHASADPLAPLPDEFESDLDALPGLDDINLELLTVENNGFQFLRSDTPTCGPPSTITASSDSAYDSLSTHSESLYNYSPSYSTYSYPLEMDFQRIAVDPYASAQAQAQAQALNGLDSVDPSAAFSNTLPPTPPRSPANRGQVTTKYRSSYSDYGPTRNSMPDDYYSQLTSYGVTVSPSHADSPLPIVPSIPLVPSSEEYKGDPRKKYKCSVCPRAFARAYNLKTHMSTHDPNRLKPHVCPHRACGRSFSRKHDLGRHLVSIHRDESVCSSTHSASSKKSIGVDKAQRSWCDSCGKGLVGRGASCDCSDKVK</sequence>
<accession>A0A6A4IPD6</accession>
<dbReference type="GO" id="GO:0008270">
    <property type="term" value="F:zinc ion binding"/>
    <property type="evidence" value="ECO:0007669"/>
    <property type="project" value="UniProtKB-KW"/>
</dbReference>
<protein>
    <recommendedName>
        <fullName evidence="9">C2H2-type domain-containing protein</fullName>
    </recommendedName>
</protein>
<evidence type="ECO:0000313" key="10">
    <source>
        <dbReference type="EMBL" id="KAE9410708.1"/>
    </source>
</evidence>
<evidence type="ECO:0000256" key="6">
    <source>
        <dbReference type="ARBA" id="ARBA00023242"/>
    </source>
</evidence>
<dbReference type="InterPro" id="IPR050331">
    <property type="entry name" value="Zinc_finger"/>
</dbReference>